<evidence type="ECO:0000313" key="2">
    <source>
        <dbReference type="EnsemblPlants" id="KQL10841"/>
    </source>
</evidence>
<organism evidence="2 3">
    <name type="scientific">Setaria italica</name>
    <name type="common">Foxtail millet</name>
    <name type="synonym">Panicum italicum</name>
    <dbReference type="NCBI Taxonomy" id="4555"/>
    <lineage>
        <taxon>Eukaryota</taxon>
        <taxon>Viridiplantae</taxon>
        <taxon>Streptophyta</taxon>
        <taxon>Embryophyta</taxon>
        <taxon>Tracheophyta</taxon>
        <taxon>Spermatophyta</taxon>
        <taxon>Magnoliopsida</taxon>
        <taxon>Liliopsida</taxon>
        <taxon>Poales</taxon>
        <taxon>Poaceae</taxon>
        <taxon>PACMAD clade</taxon>
        <taxon>Panicoideae</taxon>
        <taxon>Panicodae</taxon>
        <taxon>Paniceae</taxon>
        <taxon>Cenchrinae</taxon>
        <taxon>Setaria</taxon>
    </lineage>
</organism>
<proteinExistence type="predicted"/>
<dbReference type="InParanoid" id="K3Y410"/>
<dbReference type="Gramene" id="KQL10841">
    <property type="protein sequence ID" value="KQL10841"/>
    <property type="gene ID" value="SETIT_008948mg"/>
</dbReference>
<keyword evidence="3" id="KW-1185">Reference proteome</keyword>
<reference evidence="2" key="2">
    <citation type="submission" date="2018-08" db="UniProtKB">
        <authorList>
            <consortium name="EnsemblPlants"/>
        </authorList>
    </citation>
    <scope>IDENTIFICATION</scope>
    <source>
        <strain evidence="2">Yugu1</strain>
    </source>
</reference>
<sequence>MTSSAFARPRRLGRRGRSERPAPGWPGICRVFGLTWRVLLVEGSGGVGGRWNLQ</sequence>
<dbReference type="EMBL" id="AGNK02002525">
    <property type="status" value="NOT_ANNOTATED_CDS"/>
    <property type="molecule type" value="Genomic_DNA"/>
</dbReference>
<feature type="compositionally biased region" description="Basic residues" evidence="1">
    <location>
        <begin position="8"/>
        <end position="17"/>
    </location>
</feature>
<reference evidence="3" key="1">
    <citation type="journal article" date="2012" name="Nat. Biotechnol.">
        <title>Reference genome sequence of the model plant Setaria.</title>
        <authorList>
            <person name="Bennetzen J.L."/>
            <person name="Schmutz J."/>
            <person name="Wang H."/>
            <person name="Percifield R."/>
            <person name="Hawkins J."/>
            <person name="Pontaroli A.C."/>
            <person name="Estep M."/>
            <person name="Feng L."/>
            <person name="Vaughn J.N."/>
            <person name="Grimwood J."/>
            <person name="Jenkins J."/>
            <person name="Barry K."/>
            <person name="Lindquist E."/>
            <person name="Hellsten U."/>
            <person name="Deshpande S."/>
            <person name="Wang X."/>
            <person name="Wu X."/>
            <person name="Mitros T."/>
            <person name="Triplett J."/>
            <person name="Yang X."/>
            <person name="Ye C.Y."/>
            <person name="Mauro-Herrera M."/>
            <person name="Wang L."/>
            <person name="Li P."/>
            <person name="Sharma M."/>
            <person name="Sharma R."/>
            <person name="Ronald P.C."/>
            <person name="Panaud O."/>
            <person name="Kellogg E.A."/>
            <person name="Brutnell T.P."/>
            <person name="Doust A.N."/>
            <person name="Tuskan G.A."/>
            <person name="Rokhsar D."/>
            <person name="Devos K.M."/>
        </authorList>
    </citation>
    <scope>NUCLEOTIDE SEQUENCE [LARGE SCALE GENOMIC DNA]</scope>
    <source>
        <strain evidence="3">cv. Yugu1</strain>
    </source>
</reference>
<protein>
    <submittedName>
        <fullName evidence="2">Uncharacterized protein</fullName>
    </submittedName>
</protein>
<evidence type="ECO:0000256" key="1">
    <source>
        <dbReference type="SAM" id="MobiDB-lite"/>
    </source>
</evidence>
<evidence type="ECO:0000313" key="3">
    <source>
        <dbReference type="Proteomes" id="UP000004995"/>
    </source>
</evidence>
<accession>K3Y410</accession>
<dbReference type="HOGENOM" id="CLU_3053977_0_0_1"/>
<dbReference type="Proteomes" id="UP000004995">
    <property type="component" value="Unassembled WGS sequence"/>
</dbReference>
<dbReference type="EnsemblPlants" id="KQL10841">
    <property type="protein sequence ID" value="KQL10841"/>
    <property type="gene ID" value="SETIT_008948mg"/>
</dbReference>
<dbReference type="AlphaFoldDB" id="K3Y410"/>
<name>K3Y410_SETIT</name>
<feature type="region of interest" description="Disordered" evidence="1">
    <location>
        <begin position="1"/>
        <end position="23"/>
    </location>
</feature>